<proteinExistence type="predicted"/>
<dbReference type="EMBL" id="JAPDDR010000016">
    <property type="protein sequence ID" value="MCW1916576.1"/>
    <property type="molecule type" value="Genomic_DNA"/>
</dbReference>
<keyword evidence="3" id="KW-1185">Reference proteome</keyword>
<gene>
    <name evidence="2" type="ORF">OJ996_23515</name>
</gene>
<organism evidence="2 3">
    <name type="scientific">Luteolibacter rhizosphaerae</name>
    <dbReference type="NCBI Taxonomy" id="2989719"/>
    <lineage>
        <taxon>Bacteria</taxon>
        <taxon>Pseudomonadati</taxon>
        <taxon>Verrucomicrobiota</taxon>
        <taxon>Verrucomicrobiia</taxon>
        <taxon>Verrucomicrobiales</taxon>
        <taxon>Verrucomicrobiaceae</taxon>
        <taxon>Luteolibacter</taxon>
    </lineage>
</organism>
<evidence type="ECO:0000313" key="2">
    <source>
        <dbReference type="EMBL" id="MCW1916576.1"/>
    </source>
</evidence>
<dbReference type="RefSeq" id="WP_264516155.1">
    <property type="nucleotide sequence ID" value="NZ_JAPDDR010000016.1"/>
</dbReference>
<keyword evidence="1" id="KW-0812">Transmembrane</keyword>
<name>A0ABT3GAP5_9BACT</name>
<reference evidence="2" key="1">
    <citation type="submission" date="2022-10" db="EMBL/GenBank/DDBJ databases">
        <title>Luteolibacter sp. GHJ8, whole genome shotgun sequencing project.</title>
        <authorList>
            <person name="Zhao G."/>
            <person name="Shen L."/>
        </authorList>
    </citation>
    <scope>NUCLEOTIDE SEQUENCE</scope>
    <source>
        <strain evidence="2">GHJ8</strain>
    </source>
</reference>
<feature type="transmembrane region" description="Helical" evidence="1">
    <location>
        <begin position="36"/>
        <end position="53"/>
    </location>
</feature>
<dbReference type="Proteomes" id="UP001165653">
    <property type="component" value="Unassembled WGS sequence"/>
</dbReference>
<evidence type="ECO:0000313" key="3">
    <source>
        <dbReference type="Proteomes" id="UP001165653"/>
    </source>
</evidence>
<evidence type="ECO:0000256" key="1">
    <source>
        <dbReference type="SAM" id="Phobius"/>
    </source>
</evidence>
<sequence>MNPIEKRKLLKWNTILWLLAMIAPAALSLSLAGTKFPWPMILPFLLLGCLLASNKMLLRALEAADGAP</sequence>
<keyword evidence="1" id="KW-1133">Transmembrane helix</keyword>
<comment type="caution">
    <text evidence="2">The sequence shown here is derived from an EMBL/GenBank/DDBJ whole genome shotgun (WGS) entry which is preliminary data.</text>
</comment>
<protein>
    <submittedName>
        <fullName evidence="2">Uncharacterized protein</fullName>
    </submittedName>
</protein>
<feature type="transmembrane region" description="Helical" evidence="1">
    <location>
        <begin position="12"/>
        <end position="30"/>
    </location>
</feature>
<accession>A0ABT3GAP5</accession>
<keyword evidence="1" id="KW-0472">Membrane</keyword>